<name>A0A833GXS6_9LEPT</name>
<keyword evidence="1" id="KW-0732">Signal</keyword>
<accession>A0A833GXS6</accession>
<proteinExistence type="predicted"/>
<evidence type="ECO:0000256" key="1">
    <source>
        <dbReference type="SAM" id="SignalP"/>
    </source>
</evidence>
<protein>
    <recommendedName>
        <fullName evidence="4">DUF3887 domain-containing protein</fullName>
    </recommendedName>
</protein>
<feature type="chain" id="PRO_5032532549" description="DUF3887 domain-containing protein" evidence="1">
    <location>
        <begin position="20"/>
        <end position="168"/>
    </location>
</feature>
<sequence length="168" mass="19703">MKRTTITILLLVMSTSLLAAPEKRKTEKAEKPVETTTVKGKKPEQMVAIFFDLFRSRGPAQAVDYIYSNNPNIYERQDFLGSMKEKVAKLEEMLGKEHGQVLIRDRQFADTVRVISYLVKYERQPLRFTFVFYKAENRWITLQFFFDDPMDEATMKETRSLSFEPVVQ</sequence>
<evidence type="ECO:0008006" key="4">
    <source>
        <dbReference type="Google" id="ProtNLM"/>
    </source>
</evidence>
<evidence type="ECO:0000313" key="2">
    <source>
        <dbReference type="EMBL" id="KAB2929430.1"/>
    </source>
</evidence>
<organism evidence="2 3">
    <name type="scientific">Leptonema illini</name>
    <dbReference type="NCBI Taxonomy" id="183"/>
    <lineage>
        <taxon>Bacteria</taxon>
        <taxon>Pseudomonadati</taxon>
        <taxon>Spirochaetota</taxon>
        <taxon>Spirochaetia</taxon>
        <taxon>Leptospirales</taxon>
        <taxon>Leptospiraceae</taxon>
        <taxon>Leptonema</taxon>
    </lineage>
</organism>
<feature type="signal peptide" evidence="1">
    <location>
        <begin position="1"/>
        <end position="19"/>
    </location>
</feature>
<comment type="caution">
    <text evidence="2">The sequence shown here is derived from an EMBL/GenBank/DDBJ whole genome shotgun (WGS) entry which is preliminary data.</text>
</comment>
<gene>
    <name evidence="2" type="ORF">F9K24_19845</name>
</gene>
<reference evidence="2 3" key="1">
    <citation type="submission" date="2019-10" db="EMBL/GenBank/DDBJ databases">
        <title>Extracellular Electron Transfer in a Candidatus Methanoperedens spp. Enrichment Culture.</title>
        <authorList>
            <person name="Berger S."/>
            <person name="Rangel Shaw D."/>
            <person name="Berben T."/>
            <person name="In 'T Zandt M."/>
            <person name="Frank J."/>
            <person name="Reimann J."/>
            <person name="Jetten M.S.M."/>
            <person name="Welte C.U."/>
        </authorList>
    </citation>
    <scope>NUCLEOTIDE SEQUENCE [LARGE SCALE GENOMIC DNA]</scope>
    <source>
        <strain evidence="2">SB12</strain>
    </source>
</reference>
<dbReference type="Proteomes" id="UP000460298">
    <property type="component" value="Unassembled WGS sequence"/>
</dbReference>
<dbReference type="AlphaFoldDB" id="A0A833GXS6"/>
<evidence type="ECO:0000313" key="3">
    <source>
        <dbReference type="Proteomes" id="UP000460298"/>
    </source>
</evidence>
<dbReference type="EMBL" id="WBUI01000031">
    <property type="protein sequence ID" value="KAB2929430.1"/>
    <property type="molecule type" value="Genomic_DNA"/>
</dbReference>